<gene>
    <name evidence="1" type="ORF">GCM10020221_03670</name>
</gene>
<evidence type="ECO:0000313" key="1">
    <source>
        <dbReference type="EMBL" id="GAA2911154.1"/>
    </source>
</evidence>
<dbReference type="Proteomes" id="UP001501102">
    <property type="component" value="Unassembled WGS sequence"/>
</dbReference>
<evidence type="ECO:0000313" key="2">
    <source>
        <dbReference type="Proteomes" id="UP001501102"/>
    </source>
</evidence>
<accession>A0ABN3WDQ3</accession>
<name>A0ABN3WDQ3_STRTU</name>
<proteinExistence type="predicted"/>
<organism evidence="1 2">
    <name type="scientific">Streptomyces thioluteus</name>
    <dbReference type="NCBI Taxonomy" id="66431"/>
    <lineage>
        <taxon>Bacteria</taxon>
        <taxon>Bacillati</taxon>
        <taxon>Actinomycetota</taxon>
        <taxon>Actinomycetes</taxon>
        <taxon>Kitasatosporales</taxon>
        <taxon>Streptomycetaceae</taxon>
        <taxon>Streptomyces</taxon>
    </lineage>
</organism>
<keyword evidence="2" id="KW-1185">Reference proteome</keyword>
<reference evidence="1 2" key="1">
    <citation type="journal article" date="2019" name="Int. J. Syst. Evol. Microbiol.">
        <title>The Global Catalogue of Microorganisms (GCM) 10K type strain sequencing project: providing services to taxonomists for standard genome sequencing and annotation.</title>
        <authorList>
            <consortium name="The Broad Institute Genomics Platform"/>
            <consortium name="The Broad Institute Genome Sequencing Center for Infectious Disease"/>
            <person name="Wu L."/>
            <person name="Ma J."/>
        </authorList>
    </citation>
    <scope>NUCLEOTIDE SEQUENCE [LARGE SCALE GENOMIC DNA]</scope>
    <source>
        <strain evidence="1 2">JCM 4087</strain>
    </source>
</reference>
<dbReference type="EMBL" id="BAAAXZ010000016">
    <property type="protein sequence ID" value="GAA2911154.1"/>
    <property type="molecule type" value="Genomic_DNA"/>
</dbReference>
<sequence length="72" mass="7308">MVDIGAELLTQCERAVRAGRTAARASGAHGTEAYGRLAIAVLPAGAGPGGRAVRLALWYDTDGWTRKVGGGG</sequence>
<comment type="caution">
    <text evidence="1">The sequence shown here is derived from an EMBL/GenBank/DDBJ whole genome shotgun (WGS) entry which is preliminary data.</text>
</comment>
<protein>
    <submittedName>
        <fullName evidence="1">Uncharacterized protein</fullName>
    </submittedName>
</protein>